<dbReference type="InterPro" id="IPR015421">
    <property type="entry name" value="PyrdxlP-dep_Trfase_major"/>
</dbReference>
<dbReference type="RefSeq" id="WP_066623375.1">
    <property type="nucleotide sequence ID" value="NZ_FQXL01000016.1"/>
</dbReference>
<comment type="caution">
    <text evidence="1">The sequence shown here is derived from an EMBL/GenBank/DDBJ whole genome shotgun (WGS) entry which is preliminary data.</text>
</comment>
<keyword evidence="2" id="KW-1185">Reference proteome</keyword>
<keyword evidence="1" id="KW-0456">Lyase</keyword>
<dbReference type="InterPro" id="IPR009651">
    <property type="entry name" value="Met_g_lyase_put"/>
</dbReference>
<gene>
    <name evidence="1" type="ORF">CLMAG_29030</name>
</gene>
<dbReference type="Gene3D" id="3.40.640.10">
    <property type="entry name" value="Type I PLP-dependent aspartate aminotransferase-like (Major domain)"/>
    <property type="match status" value="1"/>
</dbReference>
<proteinExistence type="predicted"/>
<dbReference type="Proteomes" id="UP000076603">
    <property type="component" value="Unassembled WGS sequence"/>
</dbReference>
<accession>A0A161WHI2</accession>
<organism evidence="1 2">
    <name type="scientific">Clostridium magnum DSM 2767</name>
    <dbReference type="NCBI Taxonomy" id="1121326"/>
    <lineage>
        <taxon>Bacteria</taxon>
        <taxon>Bacillati</taxon>
        <taxon>Bacillota</taxon>
        <taxon>Clostridia</taxon>
        <taxon>Eubacteriales</taxon>
        <taxon>Clostridiaceae</taxon>
        <taxon>Clostridium</taxon>
    </lineage>
</organism>
<dbReference type="AlphaFoldDB" id="A0A161WHI2"/>
<dbReference type="OrthoDB" id="9764766at2"/>
<dbReference type="SUPFAM" id="SSF53383">
    <property type="entry name" value="PLP-dependent transferases"/>
    <property type="match status" value="1"/>
</dbReference>
<dbReference type="GO" id="GO:0016829">
    <property type="term" value="F:lyase activity"/>
    <property type="evidence" value="ECO:0007669"/>
    <property type="project" value="UniProtKB-KW"/>
</dbReference>
<name>A0A161WHI2_9CLOT</name>
<dbReference type="InterPro" id="IPR015424">
    <property type="entry name" value="PyrdxlP-dep_Trfase"/>
</dbReference>
<dbReference type="PANTHER" id="PTHR46658:SF1">
    <property type="entry name" value="CYS OR MET METABOLISM PYRIDOXAL-PHOSPHATE-DEPENDENT ENZYME"/>
    <property type="match status" value="1"/>
</dbReference>
<dbReference type="EMBL" id="LWAE01000003">
    <property type="protein sequence ID" value="KZL91145.1"/>
    <property type="molecule type" value="Genomic_DNA"/>
</dbReference>
<reference evidence="1 2" key="1">
    <citation type="submission" date="2016-04" db="EMBL/GenBank/DDBJ databases">
        <title>Genome sequence of Clostridium magnum DSM 2767.</title>
        <authorList>
            <person name="Poehlein A."/>
            <person name="Uhlig R."/>
            <person name="Fischer R."/>
            <person name="Bahl H."/>
            <person name="Daniel R."/>
        </authorList>
    </citation>
    <scope>NUCLEOTIDE SEQUENCE [LARGE SCALE GENOMIC DNA]</scope>
    <source>
        <strain evidence="1 2">DSM 2767</strain>
    </source>
</reference>
<dbReference type="PANTHER" id="PTHR46658">
    <property type="entry name" value="CYS OR MET METABOLISM PYRIDOXAL-PHOSPHATE-DEPENDENT ENZYME"/>
    <property type="match status" value="1"/>
</dbReference>
<dbReference type="Pfam" id="PF06838">
    <property type="entry name" value="Met_gamma_lyase"/>
    <property type="match status" value="1"/>
</dbReference>
<sequence>MINLTKEYLKNSYGISDNVIDLYEQAIDDVNEEFSKYDEIREYNQLKVLNALQEERISDAHFTNSSGYGYGDIGRDSLDKVYARIFNCESALVRPHFVNGTHALGAGLFGNLRPGDTMMSVCGTPYDTLHNVIGISDKKNIGSLKEYGVNYKQVDLTSEGKINYDKIKTELEDDKSIKLIHIQRSTGYGWRKSLLVSQIKEIIDFVKGIKPEVICFVDNCYGEFLDTKEPTDVGADLVAGSLIKNIGGGIAPTGGYLAGKEECVTQAAYRLTVPGIGGECGSTFGVMRLLYQGLFFAPHVAIEAVKGALFCARIMELAGFEVLPKYTDKRSDIIQAIKFNDKEKLINFCKGIQLGSPIDSFVQCEPWEMPGYSDQVIMAAGAFVQGASIELSADAPIREPYIAYLQGGLTFDHAKIGILIALSKVI</sequence>
<evidence type="ECO:0000313" key="2">
    <source>
        <dbReference type="Proteomes" id="UP000076603"/>
    </source>
</evidence>
<dbReference type="Gene3D" id="3.90.1150.60">
    <property type="entry name" value="Methioning gamme-lyase, C-terminal domain"/>
    <property type="match status" value="1"/>
</dbReference>
<dbReference type="PATRIC" id="fig|1121326.3.peg.2921"/>
<protein>
    <submittedName>
        <fullName evidence="1">Methionine gamma-lyase</fullName>
    </submittedName>
</protein>
<dbReference type="STRING" id="1121326.CLMAG_29030"/>
<evidence type="ECO:0000313" key="1">
    <source>
        <dbReference type="EMBL" id="KZL91145.1"/>
    </source>
</evidence>